<name>A0A0P0WVZ2_ORYSJ</name>
<evidence type="ECO:0000313" key="2">
    <source>
        <dbReference type="Proteomes" id="UP000059680"/>
    </source>
</evidence>
<dbReference type="PROSITE" id="PS51257">
    <property type="entry name" value="PROKAR_LIPOPROTEIN"/>
    <property type="match status" value="1"/>
</dbReference>
<evidence type="ECO:0000313" key="1">
    <source>
        <dbReference type="EMBL" id="BAS97527.1"/>
    </source>
</evidence>
<organism evidence="1 2">
    <name type="scientific">Oryza sativa subsp. japonica</name>
    <name type="common">Rice</name>
    <dbReference type="NCBI Taxonomy" id="39947"/>
    <lineage>
        <taxon>Eukaryota</taxon>
        <taxon>Viridiplantae</taxon>
        <taxon>Streptophyta</taxon>
        <taxon>Embryophyta</taxon>
        <taxon>Tracheophyta</taxon>
        <taxon>Spermatophyta</taxon>
        <taxon>Magnoliopsida</taxon>
        <taxon>Liliopsida</taxon>
        <taxon>Poales</taxon>
        <taxon>Poaceae</taxon>
        <taxon>BOP clade</taxon>
        <taxon>Oryzoideae</taxon>
        <taxon>Oryzeae</taxon>
        <taxon>Oryzinae</taxon>
        <taxon>Oryza</taxon>
        <taxon>Oryza sativa</taxon>
    </lineage>
</organism>
<dbReference type="Proteomes" id="UP000059680">
    <property type="component" value="Chromosome 6"/>
</dbReference>
<reference evidence="1 2" key="3">
    <citation type="journal article" date="2013" name="Rice">
        <title>Improvement of the Oryza sativa Nipponbare reference genome using next generation sequence and optical map data.</title>
        <authorList>
            <person name="Kawahara Y."/>
            <person name="de la Bastide M."/>
            <person name="Hamilton J.P."/>
            <person name="Kanamori H."/>
            <person name="McCombie W.R."/>
            <person name="Ouyang S."/>
            <person name="Schwartz D.C."/>
            <person name="Tanaka T."/>
            <person name="Wu J."/>
            <person name="Zhou S."/>
            <person name="Childs K.L."/>
            <person name="Davidson R.M."/>
            <person name="Lin H."/>
            <person name="Quesada-Ocampo L."/>
            <person name="Vaillancourt B."/>
            <person name="Sakai H."/>
            <person name="Lee S.S."/>
            <person name="Kim J."/>
            <person name="Numa H."/>
            <person name="Itoh T."/>
            <person name="Buell C.R."/>
            <person name="Matsumoto T."/>
        </authorList>
    </citation>
    <scope>NUCLEOTIDE SEQUENCE [LARGE SCALE GENOMIC DNA]</scope>
    <source>
        <strain evidence="2">cv. Nipponbare</strain>
    </source>
</reference>
<proteinExistence type="predicted"/>
<dbReference type="AlphaFoldDB" id="A0A0P0WVZ2"/>
<sequence>MGKHDGSAFGSFYGVSSCMCRKVKVLMSGIPPVATEQAGLDDGEGEPTWIDGLHIKMHTSLGFMWRAPWILITPMLTYLLKNEDDDFLKDKWILLFIAGSIMGAAGRRTKVVVEAAGSPTIQPTKQRRTGLCSHSVGMGSPGSSMAEIKHAHHKISNP</sequence>
<protein>
    <submittedName>
        <fullName evidence="1">Os06g0325800 protein</fullName>
    </submittedName>
</protein>
<dbReference type="InParanoid" id="A0A0P0WVZ2"/>
<keyword evidence="2" id="KW-1185">Reference proteome</keyword>
<dbReference type="PaxDb" id="39947-A0A0P0WVZ2"/>
<reference evidence="2" key="1">
    <citation type="journal article" date="2005" name="Nature">
        <title>The map-based sequence of the rice genome.</title>
        <authorList>
            <consortium name="International rice genome sequencing project (IRGSP)"/>
            <person name="Matsumoto T."/>
            <person name="Wu J."/>
            <person name="Kanamori H."/>
            <person name="Katayose Y."/>
            <person name="Fujisawa M."/>
            <person name="Namiki N."/>
            <person name="Mizuno H."/>
            <person name="Yamamoto K."/>
            <person name="Antonio B.A."/>
            <person name="Baba T."/>
            <person name="Sakata K."/>
            <person name="Nagamura Y."/>
            <person name="Aoki H."/>
            <person name="Arikawa K."/>
            <person name="Arita K."/>
            <person name="Bito T."/>
            <person name="Chiden Y."/>
            <person name="Fujitsuka N."/>
            <person name="Fukunaka R."/>
            <person name="Hamada M."/>
            <person name="Harada C."/>
            <person name="Hayashi A."/>
            <person name="Hijishita S."/>
            <person name="Honda M."/>
            <person name="Hosokawa S."/>
            <person name="Ichikawa Y."/>
            <person name="Idonuma A."/>
            <person name="Iijima M."/>
            <person name="Ikeda M."/>
            <person name="Ikeno M."/>
            <person name="Ito K."/>
            <person name="Ito S."/>
            <person name="Ito T."/>
            <person name="Ito Y."/>
            <person name="Ito Y."/>
            <person name="Iwabuchi A."/>
            <person name="Kamiya K."/>
            <person name="Karasawa W."/>
            <person name="Kurita K."/>
            <person name="Katagiri S."/>
            <person name="Kikuta A."/>
            <person name="Kobayashi H."/>
            <person name="Kobayashi N."/>
            <person name="Machita K."/>
            <person name="Maehara T."/>
            <person name="Masukawa M."/>
            <person name="Mizubayashi T."/>
            <person name="Mukai Y."/>
            <person name="Nagasaki H."/>
            <person name="Nagata Y."/>
            <person name="Naito S."/>
            <person name="Nakashima M."/>
            <person name="Nakama Y."/>
            <person name="Nakamichi Y."/>
            <person name="Nakamura M."/>
            <person name="Meguro A."/>
            <person name="Negishi M."/>
            <person name="Ohta I."/>
            <person name="Ohta T."/>
            <person name="Okamoto M."/>
            <person name="Ono N."/>
            <person name="Saji S."/>
            <person name="Sakaguchi M."/>
            <person name="Sakai K."/>
            <person name="Shibata M."/>
            <person name="Shimokawa T."/>
            <person name="Song J."/>
            <person name="Takazaki Y."/>
            <person name="Terasawa K."/>
            <person name="Tsugane M."/>
            <person name="Tsuji K."/>
            <person name="Ueda S."/>
            <person name="Waki K."/>
            <person name="Yamagata H."/>
            <person name="Yamamoto M."/>
            <person name="Yamamoto S."/>
            <person name="Yamane H."/>
            <person name="Yoshiki S."/>
            <person name="Yoshihara R."/>
            <person name="Yukawa K."/>
            <person name="Zhong H."/>
            <person name="Yano M."/>
            <person name="Yuan Q."/>
            <person name="Ouyang S."/>
            <person name="Liu J."/>
            <person name="Jones K.M."/>
            <person name="Gansberger K."/>
            <person name="Moffat K."/>
            <person name="Hill J."/>
            <person name="Bera J."/>
            <person name="Fadrosh D."/>
            <person name="Jin S."/>
            <person name="Johri S."/>
            <person name="Kim M."/>
            <person name="Overton L."/>
            <person name="Reardon M."/>
            <person name="Tsitrin T."/>
            <person name="Vuong H."/>
            <person name="Weaver B."/>
            <person name="Ciecko A."/>
            <person name="Tallon L."/>
            <person name="Jackson J."/>
            <person name="Pai G."/>
            <person name="Aken S.V."/>
            <person name="Utterback T."/>
            <person name="Reidmuller S."/>
            <person name="Feldblyum T."/>
            <person name="Hsiao J."/>
            <person name="Zismann V."/>
            <person name="Iobst S."/>
            <person name="de Vazeille A.R."/>
            <person name="Buell C.R."/>
            <person name="Ying K."/>
            <person name="Li Y."/>
            <person name="Lu T."/>
            <person name="Huang Y."/>
            <person name="Zhao Q."/>
            <person name="Feng Q."/>
            <person name="Zhang L."/>
            <person name="Zhu J."/>
            <person name="Weng Q."/>
            <person name="Mu J."/>
            <person name="Lu Y."/>
            <person name="Fan D."/>
            <person name="Liu Y."/>
            <person name="Guan J."/>
            <person name="Zhang Y."/>
            <person name="Yu S."/>
            <person name="Liu X."/>
            <person name="Zhang Y."/>
            <person name="Hong G."/>
            <person name="Han B."/>
            <person name="Choisne N."/>
            <person name="Demange N."/>
            <person name="Orjeda G."/>
            <person name="Samain S."/>
            <person name="Cattolico L."/>
            <person name="Pelletier E."/>
            <person name="Couloux A."/>
            <person name="Segurens B."/>
            <person name="Wincker P."/>
            <person name="D'Hont A."/>
            <person name="Scarpelli C."/>
            <person name="Weissenbach J."/>
            <person name="Salanoubat M."/>
            <person name="Quetier F."/>
            <person name="Yu Y."/>
            <person name="Kim H.R."/>
            <person name="Rambo T."/>
            <person name="Currie J."/>
            <person name="Collura K."/>
            <person name="Luo M."/>
            <person name="Yang T."/>
            <person name="Ammiraju J.S.S."/>
            <person name="Engler F."/>
            <person name="Soderlund C."/>
            <person name="Wing R.A."/>
            <person name="Palmer L.E."/>
            <person name="de la Bastide M."/>
            <person name="Spiegel L."/>
            <person name="Nascimento L."/>
            <person name="Zutavern T."/>
            <person name="O'Shaughnessy A."/>
            <person name="Dike S."/>
            <person name="Dedhia N."/>
            <person name="Preston R."/>
            <person name="Balija V."/>
            <person name="McCombie W.R."/>
            <person name="Chow T."/>
            <person name="Chen H."/>
            <person name="Chung M."/>
            <person name="Chen C."/>
            <person name="Shaw J."/>
            <person name="Wu H."/>
            <person name="Hsiao K."/>
            <person name="Chao Y."/>
            <person name="Chu M."/>
            <person name="Cheng C."/>
            <person name="Hour A."/>
            <person name="Lee P."/>
            <person name="Lin S."/>
            <person name="Lin Y."/>
            <person name="Liou J."/>
            <person name="Liu S."/>
            <person name="Hsing Y."/>
            <person name="Raghuvanshi S."/>
            <person name="Mohanty A."/>
            <person name="Bharti A.K."/>
            <person name="Gaur A."/>
            <person name="Gupta V."/>
            <person name="Kumar D."/>
            <person name="Ravi V."/>
            <person name="Vij S."/>
            <person name="Kapur A."/>
            <person name="Khurana P."/>
            <person name="Khurana P."/>
            <person name="Khurana J.P."/>
            <person name="Tyagi A.K."/>
            <person name="Gaikwad K."/>
            <person name="Singh A."/>
            <person name="Dalal V."/>
            <person name="Srivastava S."/>
            <person name="Dixit A."/>
            <person name="Pal A.K."/>
            <person name="Ghazi I.A."/>
            <person name="Yadav M."/>
            <person name="Pandit A."/>
            <person name="Bhargava A."/>
            <person name="Sureshbabu K."/>
            <person name="Batra K."/>
            <person name="Sharma T.R."/>
            <person name="Mohapatra T."/>
            <person name="Singh N.K."/>
            <person name="Messing J."/>
            <person name="Nelson A.B."/>
            <person name="Fuks G."/>
            <person name="Kavchok S."/>
            <person name="Keizer G."/>
            <person name="Linton E."/>
            <person name="Llaca V."/>
            <person name="Song R."/>
            <person name="Tanyolac B."/>
            <person name="Young S."/>
            <person name="Ho-Il K."/>
            <person name="Hahn J.H."/>
            <person name="Sangsakoo G."/>
            <person name="Vanavichit A."/>
            <person name="de Mattos Luiz.A.T."/>
            <person name="Zimmer P.D."/>
            <person name="Malone G."/>
            <person name="Dellagostin O."/>
            <person name="de Oliveira A.C."/>
            <person name="Bevan M."/>
            <person name="Bancroft I."/>
            <person name="Minx P."/>
            <person name="Cordum H."/>
            <person name="Wilson R."/>
            <person name="Cheng Z."/>
            <person name="Jin W."/>
            <person name="Jiang J."/>
            <person name="Leong S.A."/>
            <person name="Iwama H."/>
            <person name="Gojobori T."/>
            <person name="Itoh T."/>
            <person name="Niimura Y."/>
            <person name="Fujii Y."/>
            <person name="Habara T."/>
            <person name="Sakai H."/>
            <person name="Sato Y."/>
            <person name="Wilson G."/>
            <person name="Kumar K."/>
            <person name="McCouch S."/>
            <person name="Juretic N."/>
            <person name="Hoen D."/>
            <person name="Wright S."/>
            <person name="Bruskiewich R."/>
            <person name="Bureau T."/>
            <person name="Miyao A."/>
            <person name="Hirochika H."/>
            <person name="Nishikawa T."/>
            <person name="Kadowaki K."/>
            <person name="Sugiura M."/>
            <person name="Burr B."/>
            <person name="Sasaki T."/>
        </authorList>
    </citation>
    <scope>NUCLEOTIDE SEQUENCE [LARGE SCALE GENOMIC DNA]</scope>
    <source>
        <strain evidence="2">cv. Nipponbare</strain>
    </source>
</reference>
<accession>A0A0P0WVZ2</accession>
<reference evidence="1 2" key="2">
    <citation type="journal article" date="2013" name="Plant Cell Physiol.">
        <title>Rice Annotation Project Database (RAP-DB): an integrative and interactive database for rice genomics.</title>
        <authorList>
            <person name="Sakai H."/>
            <person name="Lee S.S."/>
            <person name="Tanaka T."/>
            <person name="Numa H."/>
            <person name="Kim J."/>
            <person name="Kawahara Y."/>
            <person name="Wakimoto H."/>
            <person name="Yang C.C."/>
            <person name="Iwamoto M."/>
            <person name="Abe T."/>
            <person name="Yamada Y."/>
            <person name="Muto A."/>
            <person name="Inokuchi H."/>
            <person name="Ikemura T."/>
            <person name="Matsumoto T."/>
            <person name="Sasaki T."/>
            <person name="Itoh T."/>
        </authorList>
    </citation>
    <scope>NUCLEOTIDE SEQUENCE [LARGE SCALE GENOMIC DNA]</scope>
    <source>
        <strain evidence="2">cv. Nipponbare</strain>
    </source>
</reference>
<dbReference type="EMBL" id="AP014962">
    <property type="protein sequence ID" value="BAS97527.1"/>
    <property type="molecule type" value="Genomic_DNA"/>
</dbReference>
<gene>
    <name evidence="1" type="ordered locus">Os06g0325800</name>
    <name evidence="1" type="ORF">OSNPB_060325800</name>
</gene>